<dbReference type="Proteomes" id="UP000507222">
    <property type="component" value="Unassembled WGS sequence"/>
</dbReference>
<proteinExistence type="predicted"/>
<gene>
    <name evidence="1" type="ORF">CURHAP_LOCUS50673</name>
    <name evidence="2" type="ORF">ORAREDHAP_LOCUS49950</name>
</gene>
<name>A0A6J5VN64_PRUAR</name>
<dbReference type="EMBL" id="CAEKDK010000008">
    <property type="protein sequence ID" value="CAB4290589.1"/>
    <property type="molecule type" value="Genomic_DNA"/>
</dbReference>
<reference evidence="4" key="1">
    <citation type="journal article" date="2020" name="Genome Biol.">
        <title>Gamete binning: chromosome-level and haplotype-resolved genome assembly enabled by high-throughput single-cell sequencing of gamete genomes.</title>
        <authorList>
            <person name="Campoy J.A."/>
            <person name="Sun H."/>
            <person name="Goel M."/>
            <person name="Jiao W.-B."/>
            <person name="Folz-Donahue K."/>
            <person name="Wang N."/>
            <person name="Rubio M."/>
            <person name="Liu C."/>
            <person name="Kukat C."/>
            <person name="Ruiz D."/>
            <person name="Huettel B."/>
            <person name="Schneeberger K."/>
        </authorList>
    </citation>
    <scope>NUCLEOTIDE SEQUENCE [LARGE SCALE GENOMIC DNA]</scope>
    <source>
        <strain evidence="4">cv. Rojo Pasion</strain>
    </source>
</reference>
<accession>A0A6J5VN64</accession>
<evidence type="ECO:0000313" key="3">
    <source>
        <dbReference type="Proteomes" id="UP000507222"/>
    </source>
</evidence>
<dbReference type="Proteomes" id="UP000507245">
    <property type="component" value="Unassembled WGS sequence"/>
</dbReference>
<reference evidence="1 3" key="2">
    <citation type="submission" date="2020-05" db="EMBL/GenBank/DDBJ databases">
        <authorList>
            <person name="Campoy J."/>
            <person name="Schneeberger K."/>
            <person name="Spophaly S."/>
        </authorList>
    </citation>
    <scope>NUCLEOTIDE SEQUENCE [LARGE SCALE GENOMIC DNA]</scope>
    <source>
        <strain evidence="1">PruArmRojPasFocal</strain>
    </source>
</reference>
<protein>
    <submittedName>
        <fullName evidence="1">Uncharacterized protein</fullName>
    </submittedName>
</protein>
<dbReference type="EMBL" id="CAEKKB010000008">
    <property type="protein sequence ID" value="CAB4320910.1"/>
    <property type="molecule type" value="Genomic_DNA"/>
</dbReference>
<keyword evidence="4" id="KW-1185">Reference proteome</keyword>
<organism evidence="1 3">
    <name type="scientific">Prunus armeniaca</name>
    <name type="common">Apricot</name>
    <name type="synonym">Armeniaca vulgaris</name>
    <dbReference type="NCBI Taxonomy" id="36596"/>
    <lineage>
        <taxon>Eukaryota</taxon>
        <taxon>Viridiplantae</taxon>
        <taxon>Streptophyta</taxon>
        <taxon>Embryophyta</taxon>
        <taxon>Tracheophyta</taxon>
        <taxon>Spermatophyta</taxon>
        <taxon>Magnoliopsida</taxon>
        <taxon>eudicotyledons</taxon>
        <taxon>Gunneridae</taxon>
        <taxon>Pentapetalae</taxon>
        <taxon>rosids</taxon>
        <taxon>fabids</taxon>
        <taxon>Rosales</taxon>
        <taxon>Rosaceae</taxon>
        <taxon>Amygdaloideae</taxon>
        <taxon>Amygdaleae</taxon>
        <taxon>Prunus</taxon>
    </lineage>
</organism>
<sequence length="69" mass="7828">MNKTHKGKERGKRKLFVKISREIGERLEVVEDKVHGSAEVEENDKSGRQMGSRVMTDKLSVQAVYLARG</sequence>
<evidence type="ECO:0000313" key="1">
    <source>
        <dbReference type="EMBL" id="CAB4290589.1"/>
    </source>
</evidence>
<evidence type="ECO:0000313" key="4">
    <source>
        <dbReference type="Proteomes" id="UP000507245"/>
    </source>
</evidence>
<dbReference type="AlphaFoldDB" id="A0A6J5VN64"/>
<evidence type="ECO:0000313" key="2">
    <source>
        <dbReference type="EMBL" id="CAB4320910.1"/>
    </source>
</evidence>